<gene>
    <name evidence="3" type="ORF">STCU_10269</name>
</gene>
<evidence type="ECO:0000259" key="2">
    <source>
        <dbReference type="Pfam" id="PF00076"/>
    </source>
</evidence>
<reference evidence="3 4" key="1">
    <citation type="journal article" date="2013" name="PLoS ONE">
        <title>Predicting the Proteins of Angomonas deanei, Strigomonas culicis and Their Respective Endosymbionts Reveals New Aspects of the Trypanosomatidae Family.</title>
        <authorList>
            <person name="Motta M.C."/>
            <person name="Martins A.C."/>
            <person name="de Souza S.S."/>
            <person name="Catta-Preta C.M."/>
            <person name="Silva R."/>
            <person name="Klein C.C."/>
            <person name="de Almeida L.G."/>
            <person name="de Lima Cunha O."/>
            <person name="Ciapina L.P."/>
            <person name="Brocchi M."/>
            <person name="Colabardini A.C."/>
            <person name="de Araujo Lima B."/>
            <person name="Machado C.R."/>
            <person name="de Almeida Soares C.M."/>
            <person name="Probst C.M."/>
            <person name="de Menezes C.B."/>
            <person name="Thompson C.E."/>
            <person name="Bartholomeu D.C."/>
            <person name="Gradia D.F."/>
            <person name="Pavoni D.P."/>
            <person name="Grisard E.C."/>
            <person name="Fantinatti-Garboggini F."/>
            <person name="Marchini F.K."/>
            <person name="Rodrigues-Luiz G.F."/>
            <person name="Wagner G."/>
            <person name="Goldman G.H."/>
            <person name="Fietto J.L."/>
            <person name="Elias M.C."/>
            <person name="Goldman M.H."/>
            <person name="Sagot M.F."/>
            <person name="Pereira M."/>
            <person name="Stoco P.H."/>
            <person name="de Mendonca-Neto R.P."/>
            <person name="Teixeira S.M."/>
            <person name="Maciel T.E."/>
            <person name="de Oliveira Mendes T.A."/>
            <person name="Urmenyi T.P."/>
            <person name="de Souza W."/>
            <person name="Schenkman S."/>
            <person name="de Vasconcelos A.T."/>
        </authorList>
    </citation>
    <scope>NUCLEOTIDE SEQUENCE [LARGE SCALE GENOMIC DNA]</scope>
</reference>
<keyword evidence="4" id="KW-1185">Reference proteome</keyword>
<accession>S9TNN2</accession>
<proteinExistence type="predicted"/>
<evidence type="ECO:0000313" key="4">
    <source>
        <dbReference type="Proteomes" id="UP000015354"/>
    </source>
</evidence>
<dbReference type="InterPro" id="IPR000504">
    <property type="entry name" value="RRM_dom"/>
</dbReference>
<evidence type="ECO:0000256" key="1">
    <source>
        <dbReference type="SAM" id="MobiDB-lite"/>
    </source>
</evidence>
<organism evidence="3 4">
    <name type="scientific">Strigomonas culicis</name>
    <dbReference type="NCBI Taxonomy" id="28005"/>
    <lineage>
        <taxon>Eukaryota</taxon>
        <taxon>Discoba</taxon>
        <taxon>Euglenozoa</taxon>
        <taxon>Kinetoplastea</taxon>
        <taxon>Metakinetoplastina</taxon>
        <taxon>Trypanosomatida</taxon>
        <taxon>Trypanosomatidae</taxon>
        <taxon>Strigomonadinae</taxon>
        <taxon>Strigomonas</taxon>
    </lineage>
</organism>
<feature type="domain" description="RRM" evidence="2">
    <location>
        <begin position="111"/>
        <end position="143"/>
    </location>
</feature>
<name>S9TNN2_9TRYP</name>
<dbReference type="Pfam" id="PF00076">
    <property type="entry name" value="RRM_1"/>
    <property type="match status" value="1"/>
</dbReference>
<dbReference type="Proteomes" id="UP000015354">
    <property type="component" value="Unassembled WGS sequence"/>
</dbReference>
<dbReference type="OrthoDB" id="267639at2759"/>
<dbReference type="EMBL" id="ATMH01010181">
    <property type="protein sequence ID" value="EPY17993.1"/>
    <property type="molecule type" value="Genomic_DNA"/>
</dbReference>
<sequence length="188" mass="20287">MSVAADTPMPSLSMSVYRLPRCLAMADDMEEIRSHISNSGNGGHTPSESSGSAALPHRLHRAQLDDSVTVVPPTADEPSVRESNGVFFGPPRFLEDMERDLTVEDMQQRNVYISGLPPLFTNKDLRELVAPFGTIKTLKCCIDHAYNNRVLRMQAAAAAAAERQPVFTDPLTGAADAGGERGPVGLPQ</sequence>
<dbReference type="Gene3D" id="3.30.70.330">
    <property type="match status" value="1"/>
</dbReference>
<feature type="region of interest" description="Disordered" evidence="1">
    <location>
        <begin position="34"/>
        <end position="87"/>
    </location>
</feature>
<dbReference type="InterPro" id="IPR012677">
    <property type="entry name" value="Nucleotide-bd_a/b_plait_sf"/>
</dbReference>
<dbReference type="InterPro" id="IPR035979">
    <property type="entry name" value="RBD_domain_sf"/>
</dbReference>
<comment type="caution">
    <text evidence="3">The sequence shown here is derived from an EMBL/GenBank/DDBJ whole genome shotgun (WGS) entry which is preliminary data.</text>
</comment>
<dbReference type="GO" id="GO:0003723">
    <property type="term" value="F:RNA binding"/>
    <property type="evidence" value="ECO:0007669"/>
    <property type="project" value="InterPro"/>
</dbReference>
<feature type="compositionally biased region" description="Polar residues" evidence="1">
    <location>
        <begin position="35"/>
        <end position="52"/>
    </location>
</feature>
<dbReference type="AlphaFoldDB" id="S9TNN2"/>
<evidence type="ECO:0000313" key="3">
    <source>
        <dbReference type="EMBL" id="EPY17993.1"/>
    </source>
</evidence>
<protein>
    <recommendedName>
        <fullName evidence="2">RRM domain-containing protein</fullName>
    </recommendedName>
</protein>
<dbReference type="SUPFAM" id="SSF54928">
    <property type="entry name" value="RNA-binding domain, RBD"/>
    <property type="match status" value="1"/>
</dbReference>